<comment type="caution">
    <text evidence="2">The sequence shown here is derived from an EMBL/GenBank/DDBJ whole genome shotgun (WGS) entry which is preliminary data.</text>
</comment>
<protein>
    <recommendedName>
        <fullName evidence="4">Tryptophan synthase beta chain-like PALP domain-containing protein</fullName>
    </recommendedName>
</protein>
<name>A0ABU2YS70_9ACTN</name>
<dbReference type="SUPFAM" id="SSF53686">
    <property type="entry name" value="Tryptophan synthase beta subunit-like PLP-dependent enzymes"/>
    <property type="match status" value="1"/>
</dbReference>
<evidence type="ECO:0000313" key="3">
    <source>
        <dbReference type="Proteomes" id="UP001180737"/>
    </source>
</evidence>
<dbReference type="InterPro" id="IPR036052">
    <property type="entry name" value="TrpB-like_PALP_sf"/>
</dbReference>
<dbReference type="RefSeq" id="WP_192829858.1">
    <property type="nucleotide sequence ID" value="NZ_JAVRFJ010000004.1"/>
</dbReference>
<feature type="compositionally biased region" description="Low complexity" evidence="1">
    <location>
        <begin position="215"/>
        <end position="231"/>
    </location>
</feature>
<feature type="compositionally biased region" description="Polar residues" evidence="1">
    <location>
        <begin position="1"/>
        <end position="10"/>
    </location>
</feature>
<evidence type="ECO:0000313" key="2">
    <source>
        <dbReference type="EMBL" id="MDT0567172.1"/>
    </source>
</evidence>
<accession>A0ABU2YS70</accession>
<reference evidence="2" key="1">
    <citation type="submission" date="2024-05" db="EMBL/GenBank/DDBJ databases">
        <title>30 novel species of actinomycetes from the DSMZ collection.</title>
        <authorList>
            <person name="Nouioui I."/>
        </authorList>
    </citation>
    <scope>NUCLEOTIDE SEQUENCE</scope>
    <source>
        <strain evidence="2">DSM 3412</strain>
    </source>
</reference>
<feature type="region of interest" description="Disordered" evidence="1">
    <location>
        <begin position="1"/>
        <end position="58"/>
    </location>
</feature>
<gene>
    <name evidence="2" type="ORF">RM704_06795</name>
</gene>
<dbReference type="EMBL" id="JAVRFJ010000004">
    <property type="protein sequence ID" value="MDT0567172.1"/>
    <property type="molecule type" value="Genomic_DNA"/>
</dbReference>
<feature type="compositionally biased region" description="Polar residues" evidence="1">
    <location>
        <begin position="17"/>
        <end position="26"/>
    </location>
</feature>
<evidence type="ECO:0008006" key="4">
    <source>
        <dbReference type="Google" id="ProtNLM"/>
    </source>
</evidence>
<dbReference type="Gene3D" id="3.40.50.1100">
    <property type="match status" value="2"/>
</dbReference>
<feature type="region of interest" description="Disordered" evidence="1">
    <location>
        <begin position="183"/>
        <end position="231"/>
    </location>
</feature>
<keyword evidence="3" id="KW-1185">Reference proteome</keyword>
<evidence type="ECO:0000256" key="1">
    <source>
        <dbReference type="SAM" id="MobiDB-lite"/>
    </source>
</evidence>
<proteinExistence type="predicted"/>
<dbReference type="Proteomes" id="UP001180737">
    <property type="component" value="Unassembled WGS sequence"/>
</dbReference>
<organism evidence="2 3">
    <name type="scientific">Streptomyces gottesmaniae</name>
    <dbReference type="NCBI Taxonomy" id="3075518"/>
    <lineage>
        <taxon>Bacteria</taxon>
        <taxon>Bacillati</taxon>
        <taxon>Actinomycetota</taxon>
        <taxon>Actinomycetes</taxon>
        <taxon>Kitasatosporales</taxon>
        <taxon>Streptomycetaceae</taxon>
        <taxon>Streptomyces</taxon>
    </lineage>
</organism>
<sequence length="231" mass="23952">MGPIAASSTGGPRRTNRPSAVSTGRQAGQIGSLDKAAEAGRISASRPGAVGEPSRHNNHANAVGYHAVARELVAALDGRIDVRIGALGTGGGLFGTRASRAGEPCPASGSSSTTSRSAGGVVYEVSTRMTSLAPRTTMVALINDGGEKYLDTVFDDDWTSARGLLAPVVEREVDEPLAKLRRVTPGAQGLQPRDGTPSHSPRTQERNRCRPPSPASSATAVPSPHSPCRWR</sequence>